<reference evidence="2" key="1">
    <citation type="submission" date="2020-09" db="EMBL/GenBank/DDBJ databases">
        <title>Bacillus faecalis sp. nov., a moderately halophilic bacterium isolated from cow faeces.</title>
        <authorList>
            <person name="Jiang L."/>
            <person name="Lee J."/>
        </authorList>
    </citation>
    <scope>NUCLEOTIDE SEQUENCE</scope>
    <source>
        <strain evidence="2">AGMB 02131</strain>
    </source>
</reference>
<dbReference type="GO" id="GO:0006355">
    <property type="term" value="P:regulation of DNA-templated transcription"/>
    <property type="evidence" value="ECO:0007669"/>
    <property type="project" value="InterPro"/>
</dbReference>
<dbReference type="InterPro" id="IPR036281">
    <property type="entry name" value="SinR/SinI_dimer_dom_sf"/>
</dbReference>
<keyword evidence="3" id="KW-1185">Reference proteome</keyword>
<dbReference type="SUPFAM" id="SSF47406">
    <property type="entry name" value="SinR repressor dimerisation domain-like"/>
    <property type="match status" value="1"/>
</dbReference>
<name>A0A927HB65_9BACI</name>
<feature type="domain" description="Sin" evidence="1">
    <location>
        <begin position="4"/>
        <end position="41"/>
    </location>
</feature>
<evidence type="ECO:0000313" key="3">
    <source>
        <dbReference type="Proteomes" id="UP000602076"/>
    </source>
</evidence>
<accession>A0A927HB65</accession>
<dbReference type="PROSITE" id="PS51500">
    <property type="entry name" value="SIN"/>
    <property type="match status" value="1"/>
</dbReference>
<dbReference type="RefSeq" id="WP_190998207.1">
    <property type="nucleotide sequence ID" value="NZ_JACXSI010000022.1"/>
</dbReference>
<dbReference type="Proteomes" id="UP000602076">
    <property type="component" value="Unassembled WGS sequence"/>
</dbReference>
<protein>
    <submittedName>
        <fullName evidence="2">Anti-repressor SinI family protein</fullName>
    </submittedName>
</protein>
<evidence type="ECO:0000259" key="1">
    <source>
        <dbReference type="PROSITE" id="PS51500"/>
    </source>
</evidence>
<dbReference type="AlphaFoldDB" id="A0A927HB65"/>
<proteinExistence type="predicted"/>
<gene>
    <name evidence="2" type="ORF">IEO70_09845</name>
</gene>
<dbReference type="InterPro" id="IPR010981">
    <property type="entry name" value="SinR/SinI_dimer_dom"/>
</dbReference>
<dbReference type="EMBL" id="JACXSI010000022">
    <property type="protein sequence ID" value="MBD3108669.1"/>
    <property type="molecule type" value="Genomic_DNA"/>
</dbReference>
<organism evidence="2 3">
    <name type="scientific">Peribacillus faecalis</name>
    <dbReference type="NCBI Taxonomy" id="2772559"/>
    <lineage>
        <taxon>Bacteria</taxon>
        <taxon>Bacillati</taxon>
        <taxon>Bacillota</taxon>
        <taxon>Bacilli</taxon>
        <taxon>Bacillales</taxon>
        <taxon>Bacillaceae</taxon>
        <taxon>Peribacillus</taxon>
    </lineage>
</organism>
<comment type="caution">
    <text evidence="2">The sequence shown here is derived from an EMBL/GenBank/DDBJ whole genome shotgun (WGS) entry which is preliminary data.</text>
</comment>
<dbReference type="GO" id="GO:0046983">
    <property type="term" value="F:protein dimerization activity"/>
    <property type="evidence" value="ECO:0007669"/>
    <property type="project" value="InterPro"/>
</dbReference>
<evidence type="ECO:0000313" key="2">
    <source>
        <dbReference type="EMBL" id="MBD3108669.1"/>
    </source>
</evidence>
<sequence length="41" mass="4863">MSDQLNDVILKELDKEWVELMKLAKKTGISLDEVRRFLRSN</sequence>
<dbReference type="Pfam" id="PF08671">
    <property type="entry name" value="SinI"/>
    <property type="match status" value="1"/>
</dbReference>